<keyword evidence="4 7" id="KW-1133">Transmembrane helix</keyword>
<dbReference type="AlphaFoldDB" id="A0A0F4TEE7"/>
<evidence type="ECO:0000256" key="6">
    <source>
        <dbReference type="SAM" id="Coils"/>
    </source>
</evidence>
<dbReference type="PATRIC" id="fig|294.132.peg.3638"/>
<name>A0A0F4TEE7_PSEFL</name>
<protein>
    <submittedName>
        <fullName evidence="9">Chain-length determining protein</fullName>
    </submittedName>
</protein>
<dbReference type="InterPro" id="IPR003856">
    <property type="entry name" value="LPS_length_determ_N"/>
</dbReference>
<evidence type="ECO:0000259" key="8">
    <source>
        <dbReference type="Pfam" id="PF02706"/>
    </source>
</evidence>
<feature type="transmembrane region" description="Helical" evidence="7">
    <location>
        <begin position="28"/>
        <end position="47"/>
    </location>
</feature>
<keyword evidence="5 7" id="KW-0472">Membrane</keyword>
<evidence type="ECO:0000256" key="1">
    <source>
        <dbReference type="ARBA" id="ARBA00004651"/>
    </source>
</evidence>
<evidence type="ECO:0000256" key="3">
    <source>
        <dbReference type="ARBA" id="ARBA00022692"/>
    </source>
</evidence>
<accession>A0A0F4TEE7</accession>
<dbReference type="SUPFAM" id="SSF160355">
    <property type="entry name" value="Bacterial polysaccharide co-polymerase-like"/>
    <property type="match status" value="1"/>
</dbReference>
<dbReference type="GO" id="GO:0005886">
    <property type="term" value="C:plasma membrane"/>
    <property type="evidence" value="ECO:0007669"/>
    <property type="project" value="UniProtKB-SubCell"/>
</dbReference>
<dbReference type="Gene3D" id="3.30.1890.10">
    <property type="entry name" value="FepE-like"/>
    <property type="match status" value="1"/>
</dbReference>
<dbReference type="InterPro" id="IPR050445">
    <property type="entry name" value="Bact_polysacc_biosynth/exp"/>
</dbReference>
<dbReference type="EMBL" id="LACC01000027">
    <property type="protein sequence ID" value="KJZ42821.1"/>
    <property type="molecule type" value="Genomic_DNA"/>
</dbReference>
<keyword evidence="6" id="KW-0175">Coiled coil</keyword>
<organism evidence="9 10">
    <name type="scientific">Pseudomonas fluorescens</name>
    <dbReference type="NCBI Taxonomy" id="294"/>
    <lineage>
        <taxon>Bacteria</taxon>
        <taxon>Pseudomonadati</taxon>
        <taxon>Pseudomonadota</taxon>
        <taxon>Gammaproteobacteria</taxon>
        <taxon>Pseudomonadales</taxon>
        <taxon>Pseudomonadaceae</taxon>
        <taxon>Pseudomonas</taxon>
    </lineage>
</organism>
<feature type="domain" description="Polysaccharide chain length determinant N-terminal" evidence="8">
    <location>
        <begin position="12"/>
        <end position="107"/>
    </location>
</feature>
<comment type="caution">
    <text evidence="9">The sequence shown here is derived from an EMBL/GenBank/DDBJ whole genome shotgun (WGS) entry which is preliminary data.</text>
</comment>
<dbReference type="PANTHER" id="PTHR32309">
    <property type="entry name" value="TYROSINE-PROTEIN KINASE"/>
    <property type="match status" value="1"/>
</dbReference>
<keyword evidence="3 7" id="KW-0812">Transmembrane</keyword>
<feature type="coiled-coil region" evidence="6">
    <location>
        <begin position="175"/>
        <end position="209"/>
    </location>
</feature>
<reference evidence="9 10" key="1">
    <citation type="submission" date="2015-03" db="EMBL/GenBank/DDBJ databases">
        <title>Comparative genomics of Pseudomonas insights into diversity of traits involved in vanlence and defense.</title>
        <authorList>
            <person name="Qin Y."/>
        </authorList>
    </citation>
    <scope>NUCLEOTIDE SEQUENCE [LARGE SCALE GENOMIC DNA]</scope>
    <source>
        <strain evidence="9 10">C8</strain>
    </source>
</reference>
<dbReference type="Proteomes" id="UP000033588">
    <property type="component" value="Unassembled WGS sequence"/>
</dbReference>
<proteinExistence type="predicted"/>
<sequence>MLQVSNTPISSDEIDILVLIKALWVRKWIVVSVTVLVTIVSAVYAFAAEPLYEARIYVLPPAQSNIADFNYGRTLNSDLPLFSVKDVYDVFVRNLFSESLRRSFFEEVYLPSLTENARQGSRDRLYQKFSKQLVISSEGKESPDRYSVTVQSGNPSEAGEWVRTYVKNAGVTAKSELIKNVVREAQVRARNLEQQINGLRESTRREREDKIKVLSEALVIARAIGLNKPVIISGKTPGELSLGVDSQALYMRGSDALQAEIEGLENRESDDPFIQNLRVLQVKYSFLKNLTVDSSGVSVYRQDGAVDDPDSPIKPNKLSILIQGACFGLFLGLVLALFGYVAPLLRAKILIPSSHP</sequence>
<evidence type="ECO:0000313" key="10">
    <source>
        <dbReference type="Proteomes" id="UP000033588"/>
    </source>
</evidence>
<evidence type="ECO:0000256" key="7">
    <source>
        <dbReference type="SAM" id="Phobius"/>
    </source>
</evidence>
<dbReference type="Pfam" id="PF02706">
    <property type="entry name" value="Wzz"/>
    <property type="match status" value="1"/>
</dbReference>
<gene>
    <name evidence="9" type="ORF">VC35_22170</name>
</gene>
<dbReference type="PANTHER" id="PTHR32309:SF13">
    <property type="entry name" value="FERRIC ENTEROBACTIN TRANSPORT PROTEIN FEPE"/>
    <property type="match status" value="1"/>
</dbReference>
<feature type="transmembrane region" description="Helical" evidence="7">
    <location>
        <begin position="320"/>
        <end position="342"/>
    </location>
</feature>
<evidence type="ECO:0000256" key="5">
    <source>
        <dbReference type="ARBA" id="ARBA00023136"/>
    </source>
</evidence>
<evidence type="ECO:0000256" key="4">
    <source>
        <dbReference type="ARBA" id="ARBA00022989"/>
    </source>
</evidence>
<dbReference type="RefSeq" id="WP_046042608.1">
    <property type="nucleotide sequence ID" value="NZ_LACC01000027.1"/>
</dbReference>
<dbReference type="GO" id="GO:0004713">
    <property type="term" value="F:protein tyrosine kinase activity"/>
    <property type="evidence" value="ECO:0007669"/>
    <property type="project" value="TreeGrafter"/>
</dbReference>
<evidence type="ECO:0000256" key="2">
    <source>
        <dbReference type="ARBA" id="ARBA00022475"/>
    </source>
</evidence>
<comment type="subcellular location">
    <subcellularLocation>
        <location evidence="1">Cell membrane</location>
        <topology evidence="1">Multi-pass membrane protein</topology>
    </subcellularLocation>
</comment>
<keyword evidence="2" id="KW-1003">Cell membrane</keyword>
<evidence type="ECO:0000313" key="9">
    <source>
        <dbReference type="EMBL" id="KJZ42821.1"/>
    </source>
</evidence>
<dbReference type="OrthoDB" id="8113255at2"/>